<dbReference type="InterPro" id="IPR051605">
    <property type="entry name" value="CstA"/>
</dbReference>
<dbReference type="GO" id="GO:0009267">
    <property type="term" value="P:cellular response to starvation"/>
    <property type="evidence" value="ECO:0007669"/>
    <property type="project" value="InterPro"/>
</dbReference>
<feature type="transmembrane region" description="Helical" evidence="7">
    <location>
        <begin position="247"/>
        <end position="266"/>
    </location>
</feature>
<keyword evidence="6 7" id="KW-0472">Membrane</keyword>
<keyword evidence="5 7" id="KW-1133">Transmembrane helix</keyword>
<feature type="transmembrane region" description="Helical" evidence="7">
    <location>
        <begin position="6"/>
        <end position="24"/>
    </location>
</feature>
<organism evidence="9 10">
    <name type="scientific">candidate division WOR-1 bacterium DG_54_3</name>
    <dbReference type="NCBI Taxonomy" id="1703775"/>
    <lineage>
        <taxon>Bacteria</taxon>
        <taxon>Bacillati</taxon>
        <taxon>Saganbacteria</taxon>
    </lineage>
</organism>
<evidence type="ECO:0000313" key="9">
    <source>
        <dbReference type="EMBL" id="KPJ63373.1"/>
    </source>
</evidence>
<feature type="domain" description="CstA N-terminal" evidence="8">
    <location>
        <begin position="2"/>
        <end position="345"/>
    </location>
</feature>
<feature type="non-terminal residue" evidence="9">
    <location>
        <position position="525"/>
    </location>
</feature>
<comment type="caution">
    <text evidence="9">The sequence shown here is derived from an EMBL/GenBank/DDBJ whole genome shotgun (WGS) entry which is preliminary data.</text>
</comment>
<comment type="similarity">
    <text evidence="2">Belongs to the peptide transporter carbon starvation (CstA) (TC 2.A.114) family.</text>
</comment>
<feature type="transmembrane region" description="Helical" evidence="7">
    <location>
        <begin position="219"/>
        <end position="240"/>
    </location>
</feature>
<feature type="transmembrane region" description="Helical" evidence="7">
    <location>
        <begin position="326"/>
        <end position="350"/>
    </location>
</feature>
<keyword evidence="4 7" id="KW-0812">Transmembrane</keyword>
<feature type="transmembrane region" description="Helical" evidence="7">
    <location>
        <begin position="132"/>
        <end position="151"/>
    </location>
</feature>
<feature type="transmembrane region" description="Helical" evidence="7">
    <location>
        <begin position="286"/>
        <end position="306"/>
    </location>
</feature>
<feature type="transmembrane region" description="Helical" evidence="7">
    <location>
        <begin position="459"/>
        <end position="477"/>
    </location>
</feature>
<dbReference type="Pfam" id="PF02554">
    <property type="entry name" value="CstA"/>
    <property type="match status" value="2"/>
</dbReference>
<name>A0A0S7XLJ3_UNCSA</name>
<dbReference type="InterPro" id="IPR003706">
    <property type="entry name" value="CstA_N"/>
</dbReference>
<keyword evidence="3" id="KW-1003">Cell membrane</keyword>
<evidence type="ECO:0000256" key="6">
    <source>
        <dbReference type="ARBA" id="ARBA00023136"/>
    </source>
</evidence>
<evidence type="ECO:0000256" key="1">
    <source>
        <dbReference type="ARBA" id="ARBA00004651"/>
    </source>
</evidence>
<evidence type="ECO:0000256" key="4">
    <source>
        <dbReference type="ARBA" id="ARBA00022692"/>
    </source>
</evidence>
<evidence type="ECO:0000256" key="2">
    <source>
        <dbReference type="ARBA" id="ARBA00007755"/>
    </source>
</evidence>
<feature type="transmembrane region" description="Helical" evidence="7">
    <location>
        <begin position="90"/>
        <end position="111"/>
    </location>
</feature>
<dbReference type="GO" id="GO:0005886">
    <property type="term" value="C:plasma membrane"/>
    <property type="evidence" value="ECO:0007669"/>
    <property type="project" value="UniProtKB-SubCell"/>
</dbReference>
<dbReference type="EMBL" id="LIZX01000237">
    <property type="protein sequence ID" value="KPJ63373.1"/>
    <property type="molecule type" value="Genomic_DNA"/>
</dbReference>
<evidence type="ECO:0000256" key="7">
    <source>
        <dbReference type="SAM" id="Phobius"/>
    </source>
</evidence>
<feature type="domain" description="CstA N-terminal" evidence="8">
    <location>
        <begin position="362"/>
        <end position="500"/>
    </location>
</feature>
<dbReference type="AlphaFoldDB" id="A0A0S7XLJ3"/>
<feature type="transmembrane region" description="Helical" evidence="7">
    <location>
        <begin position="163"/>
        <end position="182"/>
    </location>
</feature>
<gene>
    <name evidence="9" type="ORF">AMJ44_14515</name>
</gene>
<evidence type="ECO:0000259" key="8">
    <source>
        <dbReference type="Pfam" id="PF02554"/>
    </source>
</evidence>
<evidence type="ECO:0000256" key="5">
    <source>
        <dbReference type="ARBA" id="ARBA00022989"/>
    </source>
</evidence>
<feature type="transmembrane region" description="Helical" evidence="7">
    <location>
        <begin position="484"/>
        <end position="502"/>
    </location>
</feature>
<evidence type="ECO:0000313" key="10">
    <source>
        <dbReference type="Proteomes" id="UP000051861"/>
    </source>
</evidence>
<feature type="transmembrane region" description="Helical" evidence="7">
    <location>
        <begin position="63"/>
        <end position="84"/>
    </location>
</feature>
<comment type="subcellular location">
    <subcellularLocation>
        <location evidence="1">Cell membrane</location>
        <topology evidence="1">Multi-pass membrane protein</topology>
    </subcellularLocation>
</comment>
<accession>A0A0S7XLJ3</accession>
<sequence>MNSLLVALFGLTLFALGYFFYATFIEKKVWKVDFTKQTPAVLKDDGLDYVPAKHWTVLFGHHFASIAGAGPIIGPVIACALFGWGPALLWIVIGSIFIGGIHDFSSLMLSLRHHGMSVGHVAESILNRRSRLVFSGFLWLALILVVAVFAAVTAQTMIAEPRIVIPTLGMIITAILFGLMVYRWQVHQWPATLVALALMGYFIYLGLQYPIALNLPNALTIWIIVLLAYAFIASIIPVNILLQPRDYLSSFILFFGLILGYLGIFVSLPKMNAPMFVNYQSTQGPLWPMMFVIIACGAISGFHSLISSGTTSKQLRYKPEAKKITFGGMILEGVLSLLAIIAVCAGLYWIGGPPGLVYPELIKESGWIVTFGKGFGQLVAPLTGSTVGALIAMFTLNAFVLTTLDSATRITRYITEEMLGDALGIKLFRNKYLSTILIVLLALWLALGSWTAIWPVFGASNQLIAALVLLLASVYLFQKRQPSIYTFIPAVFMTITTIGALIYEMFVFFQSNNFLLFTIAAVLLV</sequence>
<dbReference type="PANTHER" id="PTHR30252:SF0">
    <property type="entry name" value="PEPTIDE TRANSPORTER CSTA"/>
    <property type="match status" value="1"/>
</dbReference>
<reference evidence="9 10" key="1">
    <citation type="journal article" date="2015" name="Microbiome">
        <title>Genomic resolution of linkages in carbon, nitrogen, and sulfur cycling among widespread estuary sediment bacteria.</title>
        <authorList>
            <person name="Baker B.J."/>
            <person name="Lazar C.S."/>
            <person name="Teske A.P."/>
            <person name="Dick G.J."/>
        </authorList>
    </citation>
    <scope>NUCLEOTIDE SEQUENCE [LARGE SCALE GENOMIC DNA]</scope>
    <source>
        <strain evidence="9">DG_54_3</strain>
    </source>
</reference>
<evidence type="ECO:0000256" key="3">
    <source>
        <dbReference type="ARBA" id="ARBA00022475"/>
    </source>
</evidence>
<proteinExistence type="inferred from homology"/>
<feature type="transmembrane region" description="Helical" evidence="7">
    <location>
        <begin position="432"/>
        <end position="453"/>
    </location>
</feature>
<dbReference type="Proteomes" id="UP000051861">
    <property type="component" value="Unassembled WGS sequence"/>
</dbReference>
<protein>
    <recommendedName>
        <fullName evidence="8">CstA N-terminal domain-containing protein</fullName>
    </recommendedName>
</protein>
<feature type="transmembrane region" description="Helical" evidence="7">
    <location>
        <begin position="189"/>
        <end position="207"/>
    </location>
</feature>
<dbReference type="PANTHER" id="PTHR30252">
    <property type="entry name" value="INNER MEMBRANE PEPTIDE TRANSPORTER"/>
    <property type="match status" value="1"/>
</dbReference>
<feature type="transmembrane region" description="Helical" evidence="7">
    <location>
        <begin position="382"/>
        <end position="404"/>
    </location>
</feature>